<dbReference type="PANTHER" id="PTHR47959:SF1">
    <property type="entry name" value="ATP-DEPENDENT RNA HELICASE DBPA"/>
    <property type="match status" value="1"/>
</dbReference>
<feature type="domain" description="DEAD-box RNA helicase Q" evidence="10">
    <location>
        <begin position="4"/>
        <end position="32"/>
    </location>
</feature>
<dbReference type="InterPro" id="IPR014014">
    <property type="entry name" value="RNA_helicase_DEAD_Q_motif"/>
</dbReference>
<dbReference type="SMART" id="SM00490">
    <property type="entry name" value="HELICc"/>
    <property type="match status" value="1"/>
</dbReference>
<reference evidence="11 12" key="1">
    <citation type="submission" date="2020-08" db="EMBL/GenBank/DDBJ databases">
        <title>Genomic Encyclopedia of Type Strains, Phase III (KMG-III): the genomes of soil and plant-associated and newly described type strains.</title>
        <authorList>
            <person name="Whitman W."/>
        </authorList>
    </citation>
    <scope>NUCLEOTIDE SEQUENCE [LARGE SCALE GENOMIC DNA]</scope>
    <source>
        <strain evidence="11 12">CECT 8654</strain>
    </source>
</reference>
<dbReference type="CDD" id="cd18787">
    <property type="entry name" value="SF2_C_DEAD"/>
    <property type="match status" value="1"/>
</dbReference>
<feature type="domain" description="Helicase C-terminal" evidence="9">
    <location>
        <begin position="233"/>
        <end position="377"/>
    </location>
</feature>
<dbReference type="NCBIfam" id="NF008744">
    <property type="entry name" value="PRK11776.1"/>
    <property type="match status" value="1"/>
</dbReference>
<dbReference type="InterPro" id="IPR001650">
    <property type="entry name" value="Helicase_C-like"/>
</dbReference>
<dbReference type="InterPro" id="IPR050079">
    <property type="entry name" value="DEAD_box_RNA_helicase"/>
</dbReference>
<dbReference type="Gene3D" id="3.40.50.300">
    <property type="entry name" value="P-loop containing nucleotide triphosphate hydrolases"/>
    <property type="match status" value="2"/>
</dbReference>
<feature type="domain" description="Helicase ATP-binding" evidence="8">
    <location>
        <begin position="35"/>
        <end position="206"/>
    </location>
</feature>
<dbReference type="GO" id="GO:0003724">
    <property type="term" value="F:RNA helicase activity"/>
    <property type="evidence" value="ECO:0007669"/>
    <property type="project" value="UniProtKB-EC"/>
</dbReference>
<dbReference type="Pfam" id="PF03880">
    <property type="entry name" value="DbpA"/>
    <property type="match status" value="1"/>
</dbReference>
<evidence type="ECO:0000256" key="6">
    <source>
        <dbReference type="PROSITE-ProRule" id="PRU00552"/>
    </source>
</evidence>
<dbReference type="AlphaFoldDB" id="A0A7W4Z7T1"/>
<evidence type="ECO:0000256" key="3">
    <source>
        <dbReference type="ARBA" id="ARBA00022806"/>
    </source>
</evidence>
<dbReference type="SUPFAM" id="SSF52540">
    <property type="entry name" value="P-loop containing nucleoside triphosphate hydrolases"/>
    <property type="match status" value="1"/>
</dbReference>
<keyword evidence="4 7" id="KW-0067">ATP-binding</keyword>
<evidence type="ECO:0000256" key="1">
    <source>
        <dbReference type="ARBA" id="ARBA00022741"/>
    </source>
</evidence>
<dbReference type="SMART" id="SM00487">
    <property type="entry name" value="DEXDc"/>
    <property type="match status" value="1"/>
</dbReference>
<proteinExistence type="inferred from homology"/>
<evidence type="ECO:0000313" key="12">
    <source>
        <dbReference type="Proteomes" id="UP000537130"/>
    </source>
</evidence>
<evidence type="ECO:0000256" key="7">
    <source>
        <dbReference type="RuleBase" id="RU000492"/>
    </source>
</evidence>
<dbReference type="PROSITE" id="PS00039">
    <property type="entry name" value="DEAD_ATP_HELICASE"/>
    <property type="match status" value="1"/>
</dbReference>
<keyword evidence="1 7" id="KW-0547">Nucleotide-binding</keyword>
<organism evidence="11 12">
    <name type="scientific">Litorivivens lipolytica</name>
    <dbReference type="NCBI Taxonomy" id="1524264"/>
    <lineage>
        <taxon>Bacteria</taxon>
        <taxon>Pseudomonadati</taxon>
        <taxon>Pseudomonadota</taxon>
        <taxon>Gammaproteobacteria</taxon>
        <taxon>Litorivivens</taxon>
    </lineage>
</organism>
<gene>
    <name evidence="11" type="ORF">FHR99_002500</name>
</gene>
<comment type="similarity">
    <text evidence="5 7">Belongs to the DEAD box helicase family.</text>
</comment>
<dbReference type="Pfam" id="PF00270">
    <property type="entry name" value="DEAD"/>
    <property type="match status" value="1"/>
</dbReference>
<comment type="caution">
    <text evidence="11">The sequence shown here is derived from an EMBL/GenBank/DDBJ whole genome shotgun (WGS) entry which is preliminary data.</text>
</comment>
<dbReference type="InterPro" id="IPR012677">
    <property type="entry name" value="Nucleotide-bd_a/b_plait_sf"/>
</dbReference>
<evidence type="ECO:0000256" key="2">
    <source>
        <dbReference type="ARBA" id="ARBA00022801"/>
    </source>
</evidence>
<evidence type="ECO:0000313" key="11">
    <source>
        <dbReference type="EMBL" id="MBB3048226.1"/>
    </source>
</evidence>
<dbReference type="EC" id="3.6.4.13" evidence="11"/>
<dbReference type="GO" id="GO:0005829">
    <property type="term" value="C:cytosol"/>
    <property type="evidence" value="ECO:0007669"/>
    <property type="project" value="TreeGrafter"/>
</dbReference>
<dbReference type="InterPro" id="IPR005580">
    <property type="entry name" value="DbpA/CsdA_RNA-bd_dom"/>
</dbReference>
<dbReference type="InterPro" id="IPR027417">
    <property type="entry name" value="P-loop_NTPase"/>
</dbReference>
<dbReference type="RefSeq" id="WP_183411023.1">
    <property type="nucleotide sequence ID" value="NZ_JACHWY010000003.1"/>
</dbReference>
<evidence type="ECO:0000256" key="4">
    <source>
        <dbReference type="ARBA" id="ARBA00022840"/>
    </source>
</evidence>
<dbReference type="GO" id="GO:0005524">
    <property type="term" value="F:ATP binding"/>
    <property type="evidence" value="ECO:0007669"/>
    <property type="project" value="UniProtKB-KW"/>
</dbReference>
<dbReference type="Proteomes" id="UP000537130">
    <property type="component" value="Unassembled WGS sequence"/>
</dbReference>
<name>A0A7W4Z7T1_9GAMM</name>
<dbReference type="PROSITE" id="PS51195">
    <property type="entry name" value="Q_MOTIF"/>
    <property type="match status" value="1"/>
</dbReference>
<dbReference type="EMBL" id="JACHWY010000003">
    <property type="protein sequence ID" value="MBB3048226.1"/>
    <property type="molecule type" value="Genomic_DNA"/>
</dbReference>
<sequence length="461" mass="50497">MSASSFSNLPLHADLLENLSTLGYTSMTPIQAQSLPPVLAGKDVIARAKTGSGKTAAFGLGLLNRLEVKRFRVQSLVLCPTRELADQVAVEIRRLARGIHNIKVLTLCGGTAFGPQLGSLEHGAHIIVGTPGRVEEHLRKGSLKTRDINCFVLDEADRMLDMGFEETLDKIIAQLPKKRQNLLFSATYPDAIQAMASRVLTEPTMITVDTGHDAQSIPENFYQIESNDERRAALRLLLLEYQPQSAVVFCNTKQEVRTVAEQLKNWGFSVLALHGDLEQRERDEMLARFANKSATVLVATDVAARGLDIDDVEVVVNYQVAHDPEVHTHRVGRTGRAGSQGLALTLFSAREAHKVAALQIDVDPIAEARPLPSSSVLKREPPQPPMVTLQIDGGKKQKLRPGDILGALTGDGGIEGSAVGKIQIFDNRSYLAVTRKRANQAYNQIAQGKMKGRKFRLRKIT</sequence>
<dbReference type="Gene3D" id="3.30.70.330">
    <property type="match status" value="1"/>
</dbReference>
<dbReference type="InterPro" id="IPR011545">
    <property type="entry name" value="DEAD/DEAH_box_helicase_dom"/>
</dbReference>
<evidence type="ECO:0000259" key="10">
    <source>
        <dbReference type="PROSITE" id="PS51195"/>
    </source>
</evidence>
<accession>A0A7W4Z7T1</accession>
<dbReference type="InterPro" id="IPR044742">
    <property type="entry name" value="DEAD/DEAH_RhlB"/>
</dbReference>
<evidence type="ECO:0000259" key="9">
    <source>
        <dbReference type="PROSITE" id="PS51194"/>
    </source>
</evidence>
<dbReference type="InterPro" id="IPR014001">
    <property type="entry name" value="Helicase_ATP-bd"/>
</dbReference>
<dbReference type="PANTHER" id="PTHR47959">
    <property type="entry name" value="ATP-DEPENDENT RNA HELICASE RHLE-RELATED"/>
    <property type="match status" value="1"/>
</dbReference>
<keyword evidence="3 7" id="KW-0347">Helicase</keyword>
<dbReference type="GO" id="GO:0003676">
    <property type="term" value="F:nucleic acid binding"/>
    <property type="evidence" value="ECO:0007669"/>
    <property type="project" value="InterPro"/>
</dbReference>
<protein>
    <submittedName>
        <fullName evidence="11">ATP-independent RNA helicase DbpA</fullName>
        <ecNumber evidence="11">3.6.4.13</ecNumber>
    </submittedName>
</protein>
<evidence type="ECO:0000256" key="5">
    <source>
        <dbReference type="ARBA" id="ARBA00038437"/>
    </source>
</evidence>
<keyword evidence="2 7" id="KW-0378">Hydrolase</keyword>
<evidence type="ECO:0000259" key="8">
    <source>
        <dbReference type="PROSITE" id="PS51192"/>
    </source>
</evidence>
<dbReference type="CDD" id="cd12501">
    <property type="entry name" value="RRM_EcDbpA_like"/>
    <property type="match status" value="1"/>
</dbReference>
<dbReference type="GO" id="GO:0016787">
    <property type="term" value="F:hydrolase activity"/>
    <property type="evidence" value="ECO:0007669"/>
    <property type="project" value="UniProtKB-KW"/>
</dbReference>
<feature type="short sequence motif" description="Q motif" evidence="6">
    <location>
        <begin position="4"/>
        <end position="32"/>
    </location>
</feature>
<dbReference type="PROSITE" id="PS51194">
    <property type="entry name" value="HELICASE_CTER"/>
    <property type="match status" value="1"/>
</dbReference>
<dbReference type="Pfam" id="PF00271">
    <property type="entry name" value="Helicase_C"/>
    <property type="match status" value="1"/>
</dbReference>
<dbReference type="InterPro" id="IPR000629">
    <property type="entry name" value="RNA-helicase_DEAD-box_CS"/>
</dbReference>
<dbReference type="CDD" id="cd00268">
    <property type="entry name" value="DEADc"/>
    <property type="match status" value="1"/>
</dbReference>
<keyword evidence="12" id="KW-1185">Reference proteome</keyword>
<dbReference type="PROSITE" id="PS51192">
    <property type="entry name" value="HELICASE_ATP_BIND_1"/>
    <property type="match status" value="1"/>
</dbReference>